<reference evidence="2 3" key="1">
    <citation type="submission" date="2015-07" db="EMBL/GenBank/DDBJ databases">
        <authorList>
            <person name="Noorani M."/>
        </authorList>
    </citation>
    <scope>NUCLEOTIDE SEQUENCE [LARGE SCALE GENOMIC DNA]</scope>
    <source>
        <strain evidence="2">LMG730</strain>
    </source>
</reference>
<sequence length="95" mass="10240">MDFVVPHDHPSLPGHFPGHPVVPGVVVLDHVLQAVEAVHGACGPLRLPQVKFLQPLLPGQPARVELDGAAPRWRFRVRRGEDLLVSGELVAEAAP</sequence>
<dbReference type="GeneID" id="66889153"/>
<dbReference type="AlphaFoldDB" id="A0A0K2ZRH1"/>
<dbReference type="RefSeq" id="WP_003470206.1">
    <property type="nucleotide sequence ID" value="NZ_CP076251.1"/>
</dbReference>
<name>A0A0K2ZRH1_9XANT</name>
<evidence type="ECO:0000313" key="2">
    <source>
        <dbReference type="EMBL" id="CTP87572.1"/>
    </source>
</evidence>
<gene>
    <name evidence="2" type="ORF">XTPLMG730_1840</name>
</gene>
<evidence type="ECO:0000259" key="1">
    <source>
        <dbReference type="Pfam" id="PF22818"/>
    </source>
</evidence>
<dbReference type="Proteomes" id="UP000045978">
    <property type="component" value="Unassembled WGS sequence"/>
</dbReference>
<dbReference type="Pfam" id="PF22818">
    <property type="entry name" value="ApeI-like"/>
    <property type="match status" value="1"/>
</dbReference>
<proteinExistence type="predicted"/>
<dbReference type="SUPFAM" id="SSF54637">
    <property type="entry name" value="Thioesterase/thiol ester dehydrase-isomerase"/>
    <property type="match status" value="1"/>
</dbReference>
<dbReference type="InterPro" id="IPR029069">
    <property type="entry name" value="HotDog_dom_sf"/>
</dbReference>
<protein>
    <recommendedName>
        <fullName evidence="1">ApeI dehydratase-like domain-containing protein</fullName>
    </recommendedName>
</protein>
<dbReference type="EMBL" id="CXOJ01000033">
    <property type="protein sequence ID" value="CTP87572.1"/>
    <property type="molecule type" value="Genomic_DNA"/>
</dbReference>
<dbReference type="GO" id="GO:0016829">
    <property type="term" value="F:lyase activity"/>
    <property type="evidence" value="ECO:0007669"/>
    <property type="project" value="UniProtKB-KW"/>
</dbReference>
<feature type="domain" description="ApeI dehydratase-like" evidence="1">
    <location>
        <begin position="2"/>
        <end position="87"/>
    </location>
</feature>
<accession>A0A0K2ZRH1</accession>
<evidence type="ECO:0000313" key="3">
    <source>
        <dbReference type="Proteomes" id="UP000045978"/>
    </source>
</evidence>
<dbReference type="Gene3D" id="3.10.129.10">
    <property type="entry name" value="Hotdog Thioesterase"/>
    <property type="match status" value="1"/>
</dbReference>
<dbReference type="InterPro" id="IPR054545">
    <property type="entry name" value="ApeI-like"/>
</dbReference>
<organism evidence="2 3">
    <name type="scientific">Xanthomonas graminis pv. phlei</name>
    <dbReference type="NCBI Taxonomy" id="487906"/>
    <lineage>
        <taxon>Bacteria</taxon>
        <taxon>Pseudomonadati</taxon>
        <taxon>Pseudomonadota</taxon>
        <taxon>Gammaproteobacteria</taxon>
        <taxon>Lysobacterales</taxon>
        <taxon>Lysobacteraceae</taxon>
        <taxon>Xanthomonas</taxon>
        <taxon>Xanthomonas translucens group</taxon>
        <taxon>Xanthomonas graminis</taxon>
    </lineage>
</organism>